<feature type="non-terminal residue" evidence="1">
    <location>
        <position position="186"/>
    </location>
</feature>
<organism evidence="1 2">
    <name type="scientific">Brachionus plicatilis</name>
    <name type="common">Marine rotifer</name>
    <name type="synonym">Brachionus muelleri</name>
    <dbReference type="NCBI Taxonomy" id="10195"/>
    <lineage>
        <taxon>Eukaryota</taxon>
        <taxon>Metazoa</taxon>
        <taxon>Spiralia</taxon>
        <taxon>Gnathifera</taxon>
        <taxon>Rotifera</taxon>
        <taxon>Eurotatoria</taxon>
        <taxon>Monogononta</taxon>
        <taxon>Pseudotrocha</taxon>
        <taxon>Ploima</taxon>
        <taxon>Brachionidae</taxon>
        <taxon>Brachionus</taxon>
    </lineage>
</organism>
<accession>A0A3M7RPN9</accession>
<name>A0A3M7RPN9_BRAPC</name>
<dbReference type="InterPro" id="IPR009057">
    <property type="entry name" value="Homeodomain-like_sf"/>
</dbReference>
<dbReference type="AlphaFoldDB" id="A0A3M7RPN9"/>
<protein>
    <submittedName>
        <fullName evidence="1">Transposable element Tcb2 transposase</fullName>
    </submittedName>
</protein>
<sequence>MRAPIVYRHRIIDLRDSGLSYRNISKQLISEGLIISHVSVRKICEKYIQKSVIADFNRSGRSTIFNQIHYDYLEQLICKNREITTQEIILKINIKFSIKVSNSTIIRAAEKINWSRKTTRYCQIVSEKNAIKRALYANFCLLSCDSFMDCVFIDESLIELEVHTLKHWQKKGCRYNKAPVAKHPLK</sequence>
<dbReference type="STRING" id="10195.A0A3M7RPN9"/>
<proteinExistence type="predicted"/>
<evidence type="ECO:0000313" key="1">
    <source>
        <dbReference type="EMBL" id="RNA25543.1"/>
    </source>
</evidence>
<keyword evidence="2" id="KW-1185">Reference proteome</keyword>
<dbReference type="InterPro" id="IPR036388">
    <property type="entry name" value="WH-like_DNA-bd_sf"/>
</dbReference>
<dbReference type="OrthoDB" id="8895781at2759"/>
<comment type="caution">
    <text evidence="1">The sequence shown here is derived from an EMBL/GenBank/DDBJ whole genome shotgun (WGS) entry which is preliminary data.</text>
</comment>
<dbReference type="Proteomes" id="UP000276133">
    <property type="component" value="Unassembled WGS sequence"/>
</dbReference>
<dbReference type="Gene3D" id="1.10.10.10">
    <property type="entry name" value="Winged helix-like DNA-binding domain superfamily/Winged helix DNA-binding domain"/>
    <property type="match status" value="1"/>
</dbReference>
<reference evidence="1 2" key="1">
    <citation type="journal article" date="2018" name="Sci. Rep.">
        <title>Genomic signatures of local adaptation to the degree of environmental predictability in rotifers.</title>
        <authorList>
            <person name="Franch-Gras L."/>
            <person name="Hahn C."/>
            <person name="Garcia-Roger E.M."/>
            <person name="Carmona M.J."/>
            <person name="Serra M."/>
            <person name="Gomez A."/>
        </authorList>
    </citation>
    <scope>NUCLEOTIDE SEQUENCE [LARGE SCALE GENOMIC DNA]</scope>
    <source>
        <strain evidence="1">HYR1</strain>
    </source>
</reference>
<evidence type="ECO:0000313" key="2">
    <source>
        <dbReference type="Proteomes" id="UP000276133"/>
    </source>
</evidence>
<gene>
    <name evidence="1" type="ORF">BpHYR1_017023</name>
</gene>
<dbReference type="EMBL" id="REGN01002906">
    <property type="protein sequence ID" value="RNA25543.1"/>
    <property type="molecule type" value="Genomic_DNA"/>
</dbReference>
<dbReference type="SUPFAM" id="SSF46689">
    <property type="entry name" value="Homeodomain-like"/>
    <property type="match status" value="1"/>
</dbReference>